<reference evidence="3 4" key="1">
    <citation type="submission" date="2016-10" db="EMBL/GenBank/DDBJ databases">
        <title>Comparative genomics of Bacillus thuringiensis reveals a path to pathogens against multiple invertebrate hosts.</title>
        <authorList>
            <person name="Zheng J."/>
            <person name="Gao Q."/>
            <person name="Liu H."/>
            <person name="Peng D."/>
            <person name="Ruan L."/>
            <person name="Sun M."/>
        </authorList>
    </citation>
    <scope>NUCLEOTIDE SEQUENCE [LARGE SCALE GENOMIC DNA]</scope>
    <source>
        <strain evidence="3">CTC</strain>
    </source>
</reference>
<dbReference type="Proteomes" id="UP000195030">
    <property type="component" value="Unassembled WGS sequence"/>
</dbReference>
<evidence type="ECO:0000256" key="1">
    <source>
        <dbReference type="SAM" id="Coils"/>
    </source>
</evidence>
<dbReference type="InterPro" id="IPR027417">
    <property type="entry name" value="P-loop_NTPase"/>
</dbReference>
<dbReference type="InterPro" id="IPR045063">
    <property type="entry name" value="Dynamin_N"/>
</dbReference>
<name>A0A243GC26_BACTF</name>
<evidence type="ECO:0000313" key="4">
    <source>
        <dbReference type="Proteomes" id="UP000195030"/>
    </source>
</evidence>
<evidence type="ECO:0000259" key="2">
    <source>
        <dbReference type="Pfam" id="PF00350"/>
    </source>
</evidence>
<dbReference type="RefSeq" id="WP_060629744.1">
    <property type="nucleotide sequence ID" value="NZ_NFEL01000053.1"/>
</dbReference>
<organism evidence="3 4">
    <name type="scientific">Bacillus thuringiensis subsp. finitimus</name>
    <dbReference type="NCBI Taxonomy" id="29337"/>
    <lineage>
        <taxon>Bacteria</taxon>
        <taxon>Bacillati</taxon>
        <taxon>Bacillota</taxon>
        <taxon>Bacilli</taxon>
        <taxon>Bacillales</taxon>
        <taxon>Bacillaceae</taxon>
        <taxon>Bacillus</taxon>
        <taxon>Bacillus cereus group</taxon>
    </lineage>
</organism>
<feature type="coiled-coil region" evidence="1">
    <location>
        <begin position="661"/>
        <end position="728"/>
    </location>
</feature>
<dbReference type="EMBL" id="NFEL01000053">
    <property type="protein sequence ID" value="OUA03830.1"/>
    <property type="molecule type" value="Genomic_DNA"/>
</dbReference>
<gene>
    <name evidence="3" type="ORF">BK772_28470</name>
</gene>
<dbReference type="AlphaFoldDB" id="A0A243GC26"/>
<dbReference type="PANTHER" id="PTHR36681:SF3">
    <property type="entry name" value="NUCLEAR GTPASE, GERMINAL CENTER-ASSOCIATED, TANDEM DUPLICATE 3"/>
    <property type="match status" value="1"/>
</dbReference>
<evidence type="ECO:0000313" key="3">
    <source>
        <dbReference type="EMBL" id="OUA03830.1"/>
    </source>
</evidence>
<keyword evidence="1" id="KW-0175">Coiled coil</keyword>
<proteinExistence type="predicted"/>
<feature type="domain" description="Dynamin N-terminal" evidence="2">
    <location>
        <begin position="57"/>
        <end position="282"/>
    </location>
</feature>
<dbReference type="SUPFAM" id="SSF52540">
    <property type="entry name" value="P-loop containing nucleoside triphosphate hydrolases"/>
    <property type="match status" value="1"/>
</dbReference>
<dbReference type="PANTHER" id="PTHR36681">
    <property type="entry name" value="NUCLEAR GTPASE, GERMINAL CENTER-ASSOCIATED, TANDEM DUPLICATE 3"/>
    <property type="match status" value="1"/>
</dbReference>
<accession>A0A243GC26</accession>
<sequence>MQAKEKQFIHLIENIAESLTEARDLVSDNNILDFQKNAKMLEENLQAIKEENRAVRIGIVGEVKAGKSSFLNALIFNCESILPKAPTPMTAALTKITYGEEFIGKIIFYSKKDWYLIEQNAQAADQFMAKLYAEHKEQCKKRARISMPQEQFCKKNENKIPQELKACKELVVMAETNEIDIYEYLDETVEIRGKDQEKFMQELNNYVGSGGHYTPIVKHTEIQLNNELLKKAEIIDTPGLNDPIISRGRTTMDFLVKCDIVFFLSYTGQFLTKEDLDFLSNILPGESVNRAVLVGSKFDSGILDYKEQNVSLKKALKVSVLNFNKQANNIFDEALKNSDCAPIIRNIGANLPPKYVSAIMYTIATKIEKNKALSEEEEHLVNEFERRFQGFSQDPALLKDLSNIEGIKKGELEQIVAQKDEIIAEKIKNTIHDKQNYFLKELETINIQARTNRQDLQSYDLDELQNKAYLISKKLNAIRYNIQQIFESGSLHAQKTLESIKVDVEREIDNHVGVSVMTNSETVNHSRRTGFLGIKKEYYTSTIKTNTANIQEAISGIRKYVVRSKELINTQFDQLFNLNAIKKEITNEVTSVFSLVEEEFDEREILIPLNGALSRITIPKIEIEATKYDQKLTDEFTKGTVEGEEISRLMLTQDRIMAEINKDIVAILDEKEKEIEDLLMKQANTFVDNIEYQLRDNVKKIQTLLADKENSLQKYNDLIEQIAQFKKQVNQYI</sequence>
<dbReference type="Pfam" id="PF00350">
    <property type="entry name" value="Dynamin_N"/>
    <property type="match status" value="1"/>
</dbReference>
<dbReference type="Gene3D" id="3.40.50.300">
    <property type="entry name" value="P-loop containing nucleotide triphosphate hydrolases"/>
    <property type="match status" value="1"/>
</dbReference>
<protein>
    <recommendedName>
        <fullName evidence="2">Dynamin N-terminal domain-containing protein</fullName>
    </recommendedName>
</protein>
<comment type="caution">
    <text evidence="3">The sequence shown here is derived from an EMBL/GenBank/DDBJ whole genome shotgun (WGS) entry which is preliminary data.</text>
</comment>
<feature type="coiled-coil region" evidence="1">
    <location>
        <begin position="31"/>
        <end position="58"/>
    </location>
</feature>